<comment type="caution">
    <text evidence="1">The sequence shown here is derived from an EMBL/GenBank/DDBJ whole genome shotgun (WGS) entry which is preliminary data.</text>
</comment>
<name>A0A927DK26_9ENTR</name>
<protein>
    <submittedName>
        <fullName evidence="1">Uncharacterized protein</fullName>
    </submittedName>
</protein>
<dbReference type="Proteomes" id="UP000655273">
    <property type="component" value="Unassembled WGS sequence"/>
</dbReference>
<evidence type="ECO:0000313" key="1">
    <source>
        <dbReference type="EMBL" id="MBD3707103.1"/>
    </source>
</evidence>
<evidence type="ECO:0000313" key="2">
    <source>
        <dbReference type="Proteomes" id="UP000655273"/>
    </source>
</evidence>
<gene>
    <name evidence="1" type="ORF">IE983_15305</name>
</gene>
<proteinExistence type="predicted"/>
<organism evidence="1 2">
    <name type="scientific">Enterobacter hormaechei</name>
    <dbReference type="NCBI Taxonomy" id="158836"/>
    <lineage>
        <taxon>Bacteria</taxon>
        <taxon>Pseudomonadati</taxon>
        <taxon>Pseudomonadota</taxon>
        <taxon>Gammaproteobacteria</taxon>
        <taxon>Enterobacterales</taxon>
        <taxon>Enterobacteriaceae</taxon>
        <taxon>Enterobacter</taxon>
        <taxon>Enterobacter cloacae complex</taxon>
    </lineage>
</organism>
<reference evidence="1" key="1">
    <citation type="submission" date="2020-07" db="EMBL/GenBank/DDBJ databases">
        <title>Clinical and genomic characterization of carbapenemase-producing Enterobacterales causing secondary infections during the COVID-19 crisis at a New York City hospital.</title>
        <authorList>
            <person name="Gomez-Simmonds A."/>
            <person name="Annavajhala M.K."/>
            <person name="Uhlemann A.-C."/>
        </authorList>
    </citation>
    <scope>NUCLEOTIDE SEQUENCE</scope>
    <source>
        <strain evidence="1">NK1396</strain>
    </source>
</reference>
<sequence length="57" mass="6349">MKAAHRFACWFVCSTVAGDLLIDITTVDNPHKQMAGTSYLIYIRTGPNNPSTTDIEY</sequence>
<dbReference type="AlphaFoldDB" id="A0A927DK26"/>
<accession>A0A927DK26</accession>
<dbReference type="EMBL" id="JACXTA010000001">
    <property type="protein sequence ID" value="MBD3707103.1"/>
    <property type="molecule type" value="Genomic_DNA"/>
</dbReference>